<evidence type="ECO:0000313" key="1">
    <source>
        <dbReference type="EMBL" id="MQM31038.1"/>
    </source>
</evidence>
<gene>
    <name evidence="1" type="ORF">CRU78_11150</name>
</gene>
<protein>
    <submittedName>
        <fullName evidence="1">Uncharacterized protein</fullName>
    </submittedName>
</protein>
<accession>A0A6A7RUD5</accession>
<sequence length="292" mass="30099">ARRLLLGCSASDLVLLAEPEATTEAPQLLAALAVAAPAAATASAATAALGAALAGLQPAPLAAADQAPAGAQSDAQSHFLSVTLDDGLVRSFVVTPPRGAQGLRELRATAAARFAGLYGESAEHWLLDGDWHASSPFIVCALPRVLYRALDQWAQAHSWRLDSMTPALVRVCNRLCASIPSDGWLLVGFGQTLSLLNLCNDQIASTRSVPLPGVPDFAALETLLAQERLRSPDQGASGKQQSLLWAGAADWLPLASRMAGLESRTIRLPDAGALAGAGSSAATQLALAGRCS</sequence>
<dbReference type="EMBL" id="PDHS01000255">
    <property type="protein sequence ID" value="MQM31038.1"/>
    <property type="molecule type" value="Genomic_DNA"/>
</dbReference>
<feature type="non-terminal residue" evidence="1">
    <location>
        <position position="1"/>
    </location>
</feature>
<proteinExistence type="predicted"/>
<evidence type="ECO:0000313" key="2">
    <source>
        <dbReference type="Proteomes" id="UP000342300"/>
    </source>
</evidence>
<name>A0A6A7RUD5_9PROT</name>
<dbReference type="Proteomes" id="UP000342300">
    <property type="component" value="Unassembled WGS sequence"/>
</dbReference>
<reference evidence="1 2" key="1">
    <citation type="submission" date="2017-09" db="EMBL/GenBank/DDBJ databases">
        <title>Metagenomic Analysis Reveals Denitrifying Candidatus Accumulibacter and Flanking Population as a Source of N2O.</title>
        <authorList>
            <person name="Gao H."/>
            <person name="Mao Y."/>
            <person name="Zhao X."/>
            <person name="Liu W.-T."/>
            <person name="Zhang T."/>
            <person name="Wells G."/>
        </authorList>
    </citation>
    <scope>NUCLEOTIDE SEQUENCE [LARGE SCALE GENOMIC DNA]</scope>
    <source>
        <strain evidence="1">CANDO_2_IC</strain>
    </source>
</reference>
<comment type="caution">
    <text evidence="1">The sequence shown here is derived from an EMBL/GenBank/DDBJ whole genome shotgun (WGS) entry which is preliminary data.</text>
</comment>
<organism evidence="1 2">
    <name type="scientific">Candidatus Accumulibacter phosphatis</name>
    <dbReference type="NCBI Taxonomy" id="327160"/>
    <lineage>
        <taxon>Bacteria</taxon>
        <taxon>Pseudomonadati</taxon>
        <taxon>Pseudomonadota</taxon>
        <taxon>Betaproteobacteria</taxon>
        <taxon>Candidatus Accumulibacter</taxon>
    </lineage>
</organism>
<dbReference type="AlphaFoldDB" id="A0A6A7RUD5"/>